<feature type="transmembrane region" description="Helical" evidence="1">
    <location>
        <begin position="460"/>
        <end position="477"/>
    </location>
</feature>
<keyword evidence="1" id="KW-0472">Membrane</keyword>
<sequence>MTFTKRNFTLLILVLAVICAGLALTPRWKGEKEHRDAGIIIEYKDVLSLAQKNSQSPEIVFDRLKEAGVSGLIVSETVGKDLSSGSLPLYYGTVAGLPDGLGKDLHEPFGAAALWIPSDITASQWYDSALQVRFPESRRYVKEQGVVYVLPHTLEELLETGVLPDFSGLLFASSAGIPVMYRVAPVAVPDTQNEMALLEGLLDNFSAVIRAVSPSGLFAAGYPDLRPLADVLKEAGIPVAMVEFSRQFGAHQLNWLMYPGLLSLHSVTTEEIISRSISRYTLYERMMRAAKERGVRLLLMRPSAIEATDDPLAAFEKEIQRLSQGLRGQKIAVQWPDPFSSWNMSLFGAIACSLVFLLMIARLGDRFQILEMTTVSFIQTAAFIVIGLFLGVGVWKILFIARIVAAFTAGLLASEASLIALEEWKKPLKGLVGGFLVALVGGLAIAALFSYPVYMLRLRTFSGVKLTLFLPLLIVLLHDLRRRVHPESLKDVIFRPPLWGELMLIGGLLAAAAIVLLRSGNAQFVPGWEVTMRDMLERFLIARPRNKELFAGYPALLLWYYFRRSLLWERYREIFRLVATLAFSSLVNSFCHFHTPLYFILWREFNGWWTGIILGTLMLLVFHYILCPFWKRWRGVIMD</sequence>
<dbReference type="HOGENOM" id="CLU_023389_0_0_0"/>
<feature type="transmembrane region" description="Helical" evidence="1">
    <location>
        <begin position="373"/>
        <end position="393"/>
    </location>
</feature>
<feature type="transmembrane region" description="Helical" evidence="1">
    <location>
        <begin position="399"/>
        <end position="421"/>
    </location>
</feature>
<dbReference type="EMBL" id="CP001997">
    <property type="protein sequence ID" value="ADE57580.1"/>
    <property type="molecule type" value="Genomic_DNA"/>
</dbReference>
<dbReference type="AlphaFoldDB" id="D5EG98"/>
<feature type="transmembrane region" description="Helical" evidence="1">
    <location>
        <begin position="342"/>
        <end position="361"/>
    </location>
</feature>
<keyword evidence="1" id="KW-1133">Transmembrane helix</keyword>
<feature type="transmembrane region" description="Helical" evidence="1">
    <location>
        <begin position="433"/>
        <end position="454"/>
    </location>
</feature>
<keyword evidence="1" id="KW-0812">Transmembrane</keyword>
<dbReference type="Proteomes" id="UP000002366">
    <property type="component" value="Chromosome"/>
</dbReference>
<accession>D5EG98</accession>
<organism evidence="2 3">
    <name type="scientific">Aminobacterium colombiense (strain DSM 12261 / ALA-1)</name>
    <dbReference type="NCBI Taxonomy" id="572547"/>
    <lineage>
        <taxon>Bacteria</taxon>
        <taxon>Thermotogati</taxon>
        <taxon>Synergistota</taxon>
        <taxon>Synergistia</taxon>
        <taxon>Synergistales</taxon>
        <taxon>Aminobacteriaceae</taxon>
        <taxon>Aminobacterium</taxon>
    </lineage>
</organism>
<reference evidence="2 3" key="1">
    <citation type="journal article" date="2010" name="Stand. Genomic Sci.">
        <title>Complete genome sequence of Aminobacterium colombiense type strain (ALA-1).</title>
        <authorList>
            <person name="Chertkov O."/>
            <person name="Sikorski J."/>
            <person name="Brambilla E."/>
            <person name="Lapidus A."/>
            <person name="Copeland A."/>
            <person name="Glavina Del Rio T."/>
            <person name="Nolan M."/>
            <person name="Lucas S."/>
            <person name="Tice H."/>
            <person name="Cheng J.F."/>
            <person name="Han C."/>
            <person name="Detter J.C."/>
            <person name="Bruce D."/>
            <person name="Tapia R."/>
            <person name="Goodwin L."/>
            <person name="Pitluck S."/>
            <person name="Liolios K."/>
            <person name="Ivanova N."/>
            <person name="Mavromatis K."/>
            <person name="Ovchinnikova G."/>
            <person name="Pati A."/>
            <person name="Chen A."/>
            <person name="Palaniappan K."/>
            <person name="Land M."/>
            <person name="Hauser L."/>
            <person name="Chang Y.J."/>
            <person name="Jeffries C.D."/>
            <person name="Spring S."/>
            <person name="Rohde M."/>
            <person name="Goker M."/>
            <person name="Bristow J."/>
            <person name="Eisen J.A."/>
            <person name="Markowitz V."/>
            <person name="Hugenholtz P."/>
            <person name="Kyrpides N.C."/>
            <person name="Klenk H.P."/>
        </authorList>
    </citation>
    <scope>NUCLEOTIDE SEQUENCE [LARGE SCALE GENOMIC DNA]</scope>
    <source>
        <strain evidence="3">DSM 12261 / ALA-1</strain>
    </source>
</reference>
<protein>
    <submittedName>
        <fullName evidence="2">Uncharacterized protein</fullName>
    </submittedName>
</protein>
<dbReference type="InterPro" id="IPR043748">
    <property type="entry name" value="DUF5693"/>
</dbReference>
<feature type="transmembrane region" description="Helical" evidence="1">
    <location>
        <begin position="607"/>
        <end position="630"/>
    </location>
</feature>
<dbReference type="Pfam" id="PF18949">
    <property type="entry name" value="DUF5693"/>
    <property type="match status" value="1"/>
</dbReference>
<evidence type="ECO:0000313" key="2">
    <source>
        <dbReference type="EMBL" id="ADE57580.1"/>
    </source>
</evidence>
<proteinExistence type="predicted"/>
<gene>
    <name evidence="2" type="ordered locus">Amico_1463</name>
</gene>
<dbReference type="STRING" id="572547.Amico_1463"/>
<evidence type="ECO:0000313" key="3">
    <source>
        <dbReference type="Proteomes" id="UP000002366"/>
    </source>
</evidence>
<dbReference type="KEGG" id="aco:Amico_1463"/>
<feature type="transmembrane region" description="Helical" evidence="1">
    <location>
        <begin position="498"/>
        <end position="517"/>
    </location>
</feature>
<evidence type="ECO:0000256" key="1">
    <source>
        <dbReference type="SAM" id="Phobius"/>
    </source>
</evidence>
<feature type="transmembrane region" description="Helical" evidence="1">
    <location>
        <begin position="574"/>
        <end position="595"/>
    </location>
</feature>
<dbReference type="OrthoDB" id="3805529at2"/>
<dbReference type="RefSeq" id="WP_013048843.1">
    <property type="nucleotide sequence ID" value="NC_014011.1"/>
</dbReference>
<name>D5EG98_AMICL</name>
<keyword evidence="3" id="KW-1185">Reference proteome</keyword>
<feature type="transmembrane region" description="Helical" evidence="1">
    <location>
        <begin position="545"/>
        <end position="562"/>
    </location>
</feature>
<dbReference type="eggNOG" id="ENOG502Z8QQ">
    <property type="taxonomic scope" value="Bacteria"/>
</dbReference>